<dbReference type="PANTHER" id="PTHR12526:SF510">
    <property type="entry name" value="D-INOSITOL 3-PHOSPHATE GLYCOSYLTRANSFERASE"/>
    <property type="match status" value="1"/>
</dbReference>
<accession>A0A8J3T9Q6</accession>
<organism evidence="3 4">
    <name type="scientific">Planosporangium mesophilum</name>
    <dbReference type="NCBI Taxonomy" id="689768"/>
    <lineage>
        <taxon>Bacteria</taxon>
        <taxon>Bacillati</taxon>
        <taxon>Actinomycetota</taxon>
        <taxon>Actinomycetes</taxon>
        <taxon>Micromonosporales</taxon>
        <taxon>Micromonosporaceae</taxon>
        <taxon>Planosporangium</taxon>
    </lineage>
</organism>
<dbReference type="Pfam" id="PF13692">
    <property type="entry name" value="Glyco_trans_1_4"/>
    <property type="match status" value="1"/>
</dbReference>
<keyword evidence="2" id="KW-0808">Transferase</keyword>
<keyword evidence="4" id="KW-1185">Reference proteome</keyword>
<evidence type="ECO:0008006" key="5">
    <source>
        <dbReference type="Google" id="ProtNLM"/>
    </source>
</evidence>
<evidence type="ECO:0000256" key="1">
    <source>
        <dbReference type="ARBA" id="ARBA00022676"/>
    </source>
</evidence>
<evidence type="ECO:0000256" key="2">
    <source>
        <dbReference type="ARBA" id="ARBA00022679"/>
    </source>
</evidence>
<dbReference type="PANTHER" id="PTHR12526">
    <property type="entry name" value="GLYCOSYLTRANSFERASE"/>
    <property type="match status" value="1"/>
</dbReference>
<proteinExistence type="predicted"/>
<evidence type="ECO:0000313" key="3">
    <source>
        <dbReference type="EMBL" id="GII21206.1"/>
    </source>
</evidence>
<keyword evidence="1" id="KW-0328">Glycosyltransferase</keyword>
<name>A0A8J3T9Q6_9ACTN</name>
<protein>
    <recommendedName>
        <fullName evidence="5">Glycosyltransferase</fullName>
    </recommendedName>
</protein>
<dbReference type="EMBL" id="BOON01000006">
    <property type="protein sequence ID" value="GII21206.1"/>
    <property type="molecule type" value="Genomic_DNA"/>
</dbReference>
<dbReference type="AlphaFoldDB" id="A0A8J3T9Q6"/>
<gene>
    <name evidence="3" type="ORF">Pme01_08030</name>
</gene>
<sequence length="369" mass="39758">MNENVLLLAPSLGLGGGIERYVSTIEAVFTQHEVSYQRLNLLDVNRPNGIVTKARFVREVLRATRASERPTRFVVAHCNLLPVVELAARMPNFAGATVILHGLEIWAGRHVRGHRTMRRPDVRVVTASNFSAGALARTSPANVLHPGVSAAWYRILVDAAEQARSGSGELNLVTAFRLDDWRDKGLGTLLDAVRLLRDDRVRLTVCGSGPVTAELRAAVEPYPWCRLRPGLTDQMLADQFAFADLFVLATRTRSGSDACGEGFGLVLLEAQLAGTAVVAPAYGGSGDAFQPGITGLAPLDETPEALAAVLASLLADDQWRTEMGRAAAAWARSRFEPTAYADNLLRALLGDPAPEFRPSPAQPNLVQAP</sequence>
<reference evidence="3" key="1">
    <citation type="submission" date="2021-01" db="EMBL/GenBank/DDBJ databases">
        <title>Whole genome shotgun sequence of Planosporangium mesophilum NBRC 109066.</title>
        <authorList>
            <person name="Komaki H."/>
            <person name="Tamura T."/>
        </authorList>
    </citation>
    <scope>NUCLEOTIDE SEQUENCE</scope>
    <source>
        <strain evidence="3">NBRC 109066</strain>
    </source>
</reference>
<comment type="caution">
    <text evidence="3">The sequence shown here is derived from an EMBL/GenBank/DDBJ whole genome shotgun (WGS) entry which is preliminary data.</text>
</comment>
<dbReference type="RefSeq" id="WP_168112598.1">
    <property type="nucleotide sequence ID" value="NZ_BOON01000006.1"/>
</dbReference>
<dbReference type="Proteomes" id="UP000599074">
    <property type="component" value="Unassembled WGS sequence"/>
</dbReference>
<dbReference type="CDD" id="cd03801">
    <property type="entry name" value="GT4_PimA-like"/>
    <property type="match status" value="1"/>
</dbReference>
<dbReference type="SUPFAM" id="SSF53756">
    <property type="entry name" value="UDP-Glycosyltransferase/glycogen phosphorylase"/>
    <property type="match status" value="1"/>
</dbReference>
<evidence type="ECO:0000313" key="4">
    <source>
        <dbReference type="Proteomes" id="UP000599074"/>
    </source>
</evidence>
<dbReference type="GO" id="GO:0016757">
    <property type="term" value="F:glycosyltransferase activity"/>
    <property type="evidence" value="ECO:0007669"/>
    <property type="project" value="UniProtKB-KW"/>
</dbReference>
<dbReference type="Gene3D" id="3.40.50.2000">
    <property type="entry name" value="Glycogen Phosphorylase B"/>
    <property type="match status" value="2"/>
</dbReference>